<keyword evidence="5" id="KW-1185">Reference proteome</keyword>
<evidence type="ECO:0000313" key="5">
    <source>
        <dbReference type="Proteomes" id="UP001447188"/>
    </source>
</evidence>
<accession>A0ABR3GMK9</accession>
<feature type="compositionally biased region" description="Polar residues" evidence="1">
    <location>
        <begin position="127"/>
        <end position="148"/>
    </location>
</feature>
<gene>
    <name evidence="4" type="ORF">Q9L58_003951</name>
</gene>
<dbReference type="SMART" id="SM00233">
    <property type="entry name" value="PH"/>
    <property type="match status" value="1"/>
</dbReference>
<dbReference type="InterPro" id="IPR011993">
    <property type="entry name" value="PH-like_dom_sf"/>
</dbReference>
<reference evidence="4 5" key="1">
    <citation type="submission" date="2024-02" db="EMBL/GenBank/DDBJ databases">
        <title>Discinaceae phylogenomics.</title>
        <authorList>
            <person name="Dirks A.C."/>
            <person name="James T.Y."/>
        </authorList>
    </citation>
    <scope>NUCLEOTIDE SEQUENCE [LARGE SCALE GENOMIC DNA]</scope>
    <source>
        <strain evidence="4 5">ACD0624</strain>
    </source>
</reference>
<proteinExistence type="predicted"/>
<protein>
    <recommendedName>
        <fullName evidence="6">Guanyl-nucleotide exchange factor</fullName>
    </recommendedName>
</protein>
<dbReference type="InterPro" id="IPR001849">
    <property type="entry name" value="PH_domain"/>
</dbReference>
<feature type="domain" description="SEC7" evidence="3">
    <location>
        <begin position="389"/>
        <end position="567"/>
    </location>
</feature>
<feature type="region of interest" description="Disordered" evidence="1">
    <location>
        <begin position="259"/>
        <end position="287"/>
    </location>
</feature>
<dbReference type="Pfam" id="PF01369">
    <property type="entry name" value="Sec7"/>
    <property type="match status" value="1"/>
</dbReference>
<dbReference type="SMART" id="SM00222">
    <property type="entry name" value="Sec7"/>
    <property type="match status" value="1"/>
</dbReference>
<dbReference type="Proteomes" id="UP001447188">
    <property type="component" value="Unassembled WGS sequence"/>
</dbReference>
<feature type="compositionally biased region" description="Polar residues" evidence="1">
    <location>
        <begin position="1006"/>
        <end position="1019"/>
    </location>
</feature>
<organism evidence="4 5">
    <name type="scientific">Discina gigas</name>
    <dbReference type="NCBI Taxonomy" id="1032678"/>
    <lineage>
        <taxon>Eukaryota</taxon>
        <taxon>Fungi</taxon>
        <taxon>Dikarya</taxon>
        <taxon>Ascomycota</taxon>
        <taxon>Pezizomycotina</taxon>
        <taxon>Pezizomycetes</taxon>
        <taxon>Pezizales</taxon>
        <taxon>Discinaceae</taxon>
        <taxon>Discina</taxon>
    </lineage>
</organism>
<dbReference type="Gene3D" id="2.30.29.30">
    <property type="entry name" value="Pleckstrin-homology domain (PH domain)/Phosphotyrosine-binding domain (PTB)"/>
    <property type="match status" value="1"/>
</dbReference>
<dbReference type="PROSITE" id="PS50003">
    <property type="entry name" value="PH_DOMAIN"/>
    <property type="match status" value="1"/>
</dbReference>
<evidence type="ECO:0000259" key="2">
    <source>
        <dbReference type="PROSITE" id="PS50003"/>
    </source>
</evidence>
<dbReference type="PANTHER" id="PTHR10663">
    <property type="entry name" value="GUANYL-NUCLEOTIDE EXCHANGE FACTOR"/>
    <property type="match status" value="1"/>
</dbReference>
<dbReference type="Pfam" id="PF00169">
    <property type="entry name" value="PH"/>
    <property type="match status" value="1"/>
</dbReference>
<feature type="region of interest" description="Disordered" evidence="1">
    <location>
        <begin position="1267"/>
        <end position="1299"/>
    </location>
</feature>
<dbReference type="Gene3D" id="1.10.1000.11">
    <property type="entry name" value="Arf Nucleotide-binding Site Opener,domain 2"/>
    <property type="match status" value="1"/>
</dbReference>
<dbReference type="PANTHER" id="PTHR10663:SF405">
    <property type="entry name" value="ARF GUANINE NUCLEOTIDE EXCHANGE FACTOR SYT1"/>
    <property type="match status" value="1"/>
</dbReference>
<feature type="region of interest" description="Disordered" evidence="1">
    <location>
        <begin position="1314"/>
        <end position="1333"/>
    </location>
</feature>
<dbReference type="CDD" id="cd00171">
    <property type="entry name" value="Sec7"/>
    <property type="match status" value="1"/>
</dbReference>
<feature type="compositionally biased region" description="Polar residues" evidence="1">
    <location>
        <begin position="1269"/>
        <end position="1279"/>
    </location>
</feature>
<feature type="region of interest" description="Disordered" evidence="1">
    <location>
        <begin position="312"/>
        <end position="359"/>
    </location>
</feature>
<feature type="region of interest" description="Disordered" evidence="1">
    <location>
        <begin position="1054"/>
        <end position="1231"/>
    </location>
</feature>
<feature type="compositionally biased region" description="Low complexity" evidence="1">
    <location>
        <begin position="331"/>
        <end position="342"/>
    </location>
</feature>
<feature type="compositionally biased region" description="Polar residues" evidence="1">
    <location>
        <begin position="982"/>
        <end position="992"/>
    </location>
</feature>
<sequence length="1333" mass="147050">MFKRHNGRRSETDLRLRQSLEATRSITYARSSEQISRRPPSPLPEVPQIITTIQESHAAAKPTPRFSLMRFRHASDSAIGQRARDPNPPDSLTLTPSIITTAPTNDFHQGLPKRTATMRLWRRGSSDKPSTSPAALPSDGSSQRSSFSKARRRETGSANSRTGSSMRTSRVTFDEPERPRSNGSPLHEPPAYDDQMSSLPLPPPRLSESSRSTASSSDHYITTTTTQTTTTTTTFFRLARRKKKETSLFPLPLKVEHGVQSRTSVSDTELTPPGRRSMSMTSGNKSPRGLGDHQFTSHMLAASGLGFAGPGGPGIPILRSNSTNSTRSAKSTPTSLTPTLVTRRNRSSTMSSLDRAEGRGSIGRKSFGGMFGRIRRDSEPIFGGPICRNVSPQPYGSGLVSLAVSQEIVVIPKRNDEDTPQMYLSKLFEALSKSVVASLLARNGDPFHLAALKAYMGTFEFASTPMDMALRKLLMEVELPSETQQIDRVLQAFADRYHECNSFIYQDSDQAYYVAFSLIMLHTDFFNKNNKHKMQKHDYVKNTSQAISNEGISNDILECFYHNITYTPFIRMEDEFDINGEKIVPHRPKRGLFNRGNQDGKRIKEPVDPYTLIIDNQLELLRPSLKEVIQIEDPYSYTGTASRLEMGSLHRAFFRSGVLQIMSARSRPDAFLSPSTMENPEGADPGVVEIKVTKVGVLWRKEMKRKKTRSPWHEWGVVLTGSQLYFFRNVSWVKNLMAQYEQHHKHNPGTPVVFKPPLEQFKPDAQISTDDAVALLDKTYKKHKNAFAFIGHGGINEYFIADSEAEMNDWLAKLNYAATFRTAGIRMRGVIGGNYEGQRTRAIRRLDGVVDSPTASSFVQTPSGEVSIHRGGIDTKLAAEISAARREVIEHKITDSEDKLAIANRQLQTLLRNARHLTILTPIQPKTREQAVIAAGALATKLQYVRMDMWKLRCHRDILALDMDEERKSTKDQTKRNLAIVTPSTSTHNSPAGSIHGTLPVPTGSDAPTPTQSTFSPKASVSIGEDISHVVSHSSSTKNGSVWEFPQRGAFNQSARGSFSSTVPRSPSVSSLGQQKSDLASPGNDDGSIDTRRSNRSPSVSSFGGEADKEKDDEKDDKKKEKGKGKDKESNRPKIRRSIQRTLRETQGLGHRRGKSKDVSSEDGTQSGEKFPGDTEGLARGSGSFTVHGKKASVITFGSEWQNMTAEDRLRRSKSTQSGTGAEGDSITTADCESMSSLVLPSRRASQQVLPTYLRSGDELAVPQLPATLPTSRRGSHTGQFLPVPGKDEDLPGVPEDLNVPGAREKLIAALNGVKSSSERGSETLEPNGISIE</sequence>
<feature type="domain" description="PH" evidence="2">
    <location>
        <begin position="691"/>
        <end position="819"/>
    </location>
</feature>
<feature type="compositionally biased region" description="Polar residues" evidence="1">
    <location>
        <begin position="1215"/>
        <end position="1231"/>
    </location>
</feature>
<feature type="compositionally biased region" description="Polar residues" evidence="1">
    <location>
        <begin position="260"/>
        <end position="269"/>
    </location>
</feature>
<feature type="region of interest" description="Disordered" evidence="1">
    <location>
        <begin position="77"/>
        <end position="233"/>
    </location>
</feature>
<feature type="compositionally biased region" description="Low complexity" evidence="1">
    <location>
        <begin position="1058"/>
        <end position="1071"/>
    </location>
</feature>
<evidence type="ECO:0000259" key="3">
    <source>
        <dbReference type="PROSITE" id="PS50190"/>
    </source>
</evidence>
<evidence type="ECO:0000256" key="1">
    <source>
        <dbReference type="SAM" id="MobiDB-lite"/>
    </source>
</evidence>
<feature type="compositionally biased region" description="Polar residues" evidence="1">
    <location>
        <begin position="156"/>
        <end position="171"/>
    </location>
</feature>
<evidence type="ECO:0000313" key="4">
    <source>
        <dbReference type="EMBL" id="KAL0637128.1"/>
    </source>
</evidence>
<feature type="compositionally biased region" description="Polar residues" evidence="1">
    <location>
        <begin position="319"/>
        <end position="330"/>
    </location>
</feature>
<feature type="compositionally biased region" description="Polar residues" evidence="1">
    <location>
        <begin position="90"/>
        <end position="107"/>
    </location>
</feature>
<dbReference type="SUPFAM" id="SSF48425">
    <property type="entry name" value="Sec7 domain"/>
    <property type="match status" value="1"/>
</dbReference>
<dbReference type="InterPro" id="IPR023394">
    <property type="entry name" value="Sec7_C_sf"/>
</dbReference>
<dbReference type="InterPro" id="IPR035999">
    <property type="entry name" value="Sec7_dom_sf"/>
</dbReference>
<dbReference type="SUPFAM" id="SSF50729">
    <property type="entry name" value="PH domain-like"/>
    <property type="match status" value="1"/>
</dbReference>
<feature type="compositionally biased region" description="Basic and acidic residues" evidence="1">
    <location>
        <begin position="966"/>
        <end position="975"/>
    </location>
</feature>
<dbReference type="EMBL" id="JBBBZM010000039">
    <property type="protein sequence ID" value="KAL0637128.1"/>
    <property type="molecule type" value="Genomic_DNA"/>
</dbReference>
<feature type="region of interest" description="Disordered" evidence="1">
    <location>
        <begin position="966"/>
        <end position="1020"/>
    </location>
</feature>
<feature type="compositionally biased region" description="Low complexity" evidence="1">
    <location>
        <begin position="206"/>
        <end position="233"/>
    </location>
</feature>
<evidence type="ECO:0008006" key="6">
    <source>
        <dbReference type="Google" id="ProtNLM"/>
    </source>
</evidence>
<comment type="caution">
    <text evidence="4">The sequence shown here is derived from an EMBL/GenBank/DDBJ whole genome shotgun (WGS) entry which is preliminary data.</text>
</comment>
<dbReference type="InterPro" id="IPR000904">
    <property type="entry name" value="Sec7_dom"/>
</dbReference>
<feature type="compositionally biased region" description="Basic and acidic residues" evidence="1">
    <location>
        <begin position="1106"/>
        <end position="1132"/>
    </location>
</feature>
<dbReference type="PROSITE" id="PS50190">
    <property type="entry name" value="SEC7"/>
    <property type="match status" value="1"/>
</dbReference>
<name>A0ABR3GMK9_9PEZI</name>